<dbReference type="GO" id="GO:0016491">
    <property type="term" value="F:oxidoreductase activity"/>
    <property type="evidence" value="ECO:0007669"/>
    <property type="project" value="UniProtKB-KW"/>
</dbReference>
<comment type="catalytic activity">
    <reaction evidence="3">
        <text>2,5-dichlorocyclohexa-2,5-dien-1,4-diol + NAD(+) = 2,5-dichlorohydroquinone + NADH + H(+)</text>
        <dbReference type="Rhea" id="RHEA:15741"/>
        <dbReference type="ChEBI" id="CHEBI:15378"/>
        <dbReference type="ChEBI" id="CHEBI:27545"/>
        <dbReference type="ChEBI" id="CHEBI:28975"/>
        <dbReference type="ChEBI" id="CHEBI:57540"/>
        <dbReference type="ChEBI" id="CHEBI:57945"/>
    </reaction>
</comment>
<gene>
    <name evidence="4" type="ORF">GGR44_001894</name>
</gene>
<dbReference type="InterPro" id="IPR036291">
    <property type="entry name" value="NAD(P)-bd_dom_sf"/>
</dbReference>
<evidence type="ECO:0000313" key="5">
    <source>
        <dbReference type="Proteomes" id="UP000552757"/>
    </source>
</evidence>
<evidence type="ECO:0000256" key="1">
    <source>
        <dbReference type="ARBA" id="ARBA00006484"/>
    </source>
</evidence>
<evidence type="ECO:0000256" key="2">
    <source>
        <dbReference type="ARBA" id="ARBA00023002"/>
    </source>
</evidence>
<reference evidence="4 5" key="1">
    <citation type="submission" date="2020-08" db="EMBL/GenBank/DDBJ databases">
        <title>Genomic Encyclopedia of Type Strains, Phase IV (KMG-IV): sequencing the most valuable type-strain genomes for metagenomic binning, comparative biology and taxonomic classification.</title>
        <authorList>
            <person name="Goeker M."/>
        </authorList>
    </citation>
    <scope>NUCLEOTIDE SEQUENCE [LARGE SCALE GENOMIC DNA]</scope>
    <source>
        <strain evidence="4 5">DSM 29348</strain>
    </source>
</reference>
<dbReference type="EMBL" id="JACIEB010000004">
    <property type="protein sequence ID" value="MBB3982231.1"/>
    <property type="molecule type" value="Genomic_DNA"/>
</dbReference>
<dbReference type="Proteomes" id="UP000552757">
    <property type="component" value="Unassembled WGS sequence"/>
</dbReference>
<protein>
    <submittedName>
        <fullName evidence="4">NAD(P)-dependent dehydrogenase (Short-subunit alcohol dehydrogenase family)</fullName>
    </submittedName>
</protein>
<dbReference type="PANTHER" id="PTHR24321">
    <property type="entry name" value="DEHYDROGENASES, SHORT CHAIN"/>
    <property type="match status" value="1"/>
</dbReference>
<dbReference type="FunFam" id="3.40.50.720:FF:000084">
    <property type="entry name" value="Short-chain dehydrogenase reductase"/>
    <property type="match status" value="1"/>
</dbReference>
<organism evidence="4 5">
    <name type="scientific">Sphingobium fontiphilum</name>
    <dbReference type="NCBI Taxonomy" id="944425"/>
    <lineage>
        <taxon>Bacteria</taxon>
        <taxon>Pseudomonadati</taxon>
        <taxon>Pseudomonadota</taxon>
        <taxon>Alphaproteobacteria</taxon>
        <taxon>Sphingomonadales</taxon>
        <taxon>Sphingomonadaceae</taxon>
        <taxon>Sphingobium</taxon>
    </lineage>
</organism>
<comment type="similarity">
    <text evidence="1">Belongs to the short-chain dehydrogenases/reductases (SDR) family.</text>
</comment>
<accession>A0A7W6GNE3</accession>
<dbReference type="PRINTS" id="PR00080">
    <property type="entry name" value="SDRFAMILY"/>
</dbReference>
<dbReference type="SUPFAM" id="SSF51735">
    <property type="entry name" value="NAD(P)-binding Rossmann-fold domains"/>
    <property type="match status" value="1"/>
</dbReference>
<comment type="caution">
    <text evidence="4">The sequence shown here is derived from an EMBL/GenBank/DDBJ whole genome shotgun (WGS) entry which is preliminary data.</text>
</comment>
<evidence type="ECO:0000256" key="3">
    <source>
        <dbReference type="ARBA" id="ARBA00051383"/>
    </source>
</evidence>
<dbReference type="Pfam" id="PF13561">
    <property type="entry name" value="adh_short_C2"/>
    <property type="match status" value="1"/>
</dbReference>
<dbReference type="Gene3D" id="3.40.50.720">
    <property type="entry name" value="NAD(P)-binding Rossmann-like Domain"/>
    <property type="match status" value="1"/>
</dbReference>
<dbReference type="PRINTS" id="PR00081">
    <property type="entry name" value="GDHRDH"/>
</dbReference>
<dbReference type="InterPro" id="IPR002347">
    <property type="entry name" value="SDR_fam"/>
</dbReference>
<proteinExistence type="inferred from homology"/>
<keyword evidence="5" id="KW-1185">Reference proteome</keyword>
<evidence type="ECO:0000313" key="4">
    <source>
        <dbReference type="EMBL" id="MBB3982231.1"/>
    </source>
</evidence>
<keyword evidence="2" id="KW-0560">Oxidoreductase</keyword>
<dbReference type="AlphaFoldDB" id="A0A7W6GNE3"/>
<name>A0A7W6GNE3_9SPHN</name>
<dbReference type="PANTHER" id="PTHR24321:SF8">
    <property type="entry name" value="ESTRADIOL 17-BETA-DEHYDROGENASE 8-RELATED"/>
    <property type="match status" value="1"/>
</dbReference>
<sequence length="233" mass="24630">MESRAADTAKRIGGGSIGLHFDCGDAASIEAGIAETIARFGKIDILFNNAAATSKEVNLQDRTAVDIPIEIWDLVMNVNVRGVMLGCKYAIPHMIRNGGGSIINTASDSGLAGDNVRIAYGTSKAAVIGLTKYVAAQHGRQAIRCNAILPGPIINDSLAEYPELVARIKRQALTSRIGIPADIAAMAAFLAADESQYITGQAYSVDGGHLAHQPQMADMREIEAPELPPVDTF</sequence>